<evidence type="ECO:0000313" key="1">
    <source>
        <dbReference type="EMBL" id="ABS50971.1"/>
    </source>
</evidence>
<dbReference type="EMBL" id="CP000776">
    <property type="protein sequence ID" value="ABS50971.1"/>
    <property type="molecule type" value="Genomic_DNA"/>
</dbReference>
<sequence length="37" mass="4395">MPKFQIKVAKFTQFYAQNKNLRRRDTTAAEISANFLF</sequence>
<organism evidence="1 2">
    <name type="scientific">Campylobacter hominis (strain ATCC BAA-381 / DSM 21671 / CCUG 45161 / LMG 19568 / NCTC 13146 / CH001A)</name>
    <dbReference type="NCBI Taxonomy" id="360107"/>
    <lineage>
        <taxon>Bacteria</taxon>
        <taxon>Pseudomonadati</taxon>
        <taxon>Campylobacterota</taxon>
        <taxon>Epsilonproteobacteria</taxon>
        <taxon>Campylobacterales</taxon>
        <taxon>Campylobacteraceae</taxon>
        <taxon>Campylobacter</taxon>
    </lineage>
</organism>
<accession>A7I0H3</accession>
<gene>
    <name evidence="1" type="ordered locus">CHAB381_0414</name>
</gene>
<dbReference type="Proteomes" id="UP000002407">
    <property type="component" value="Chromosome"/>
</dbReference>
<dbReference type="AlphaFoldDB" id="A7I0H3"/>
<dbReference type="KEGG" id="cha:CHAB381_0414"/>
<keyword evidence="2" id="KW-1185">Reference proteome</keyword>
<dbReference type="HOGENOM" id="CLU_3341542_0_0_7"/>
<name>A7I0H3_CAMHC</name>
<proteinExistence type="predicted"/>
<protein>
    <submittedName>
        <fullName evidence="1">Uncharacterized protein</fullName>
    </submittedName>
</protein>
<evidence type="ECO:0000313" key="2">
    <source>
        <dbReference type="Proteomes" id="UP000002407"/>
    </source>
</evidence>
<reference evidence="2" key="1">
    <citation type="submission" date="2007-07" db="EMBL/GenBank/DDBJ databases">
        <title>Complete genome sequence of Campylobacter hominis ATCC BAA-381, a commensal isolated from the human gastrointestinal tract.</title>
        <authorList>
            <person name="Fouts D.E."/>
            <person name="Mongodin E.F."/>
            <person name="Puiu D."/>
            <person name="Sebastian Y."/>
            <person name="Miller W.G."/>
            <person name="Mandrell R.E."/>
            <person name="Nelson K.E."/>
        </authorList>
    </citation>
    <scope>NUCLEOTIDE SEQUENCE [LARGE SCALE GENOMIC DNA]</scope>
    <source>
        <strain evidence="2">ATCC BAA-381 / LMG 19568 / NCTC 13146 / CH001A</strain>
    </source>
</reference>